<dbReference type="PANTHER" id="PTHR43425:SF3">
    <property type="entry name" value="NADPH-DEPENDENT OXIDOREDUCTASE"/>
    <property type="match status" value="1"/>
</dbReference>
<keyword evidence="4 5" id="KW-0560">Oxidoreductase</keyword>
<dbReference type="AlphaFoldDB" id="A0A3Q9BM74"/>
<organism evidence="7 8">
    <name type="scientific">Jeotgalibaca ciconiae</name>
    <dbReference type="NCBI Taxonomy" id="2496265"/>
    <lineage>
        <taxon>Bacteria</taxon>
        <taxon>Bacillati</taxon>
        <taxon>Bacillota</taxon>
        <taxon>Bacilli</taxon>
        <taxon>Lactobacillales</taxon>
        <taxon>Carnobacteriaceae</taxon>
        <taxon>Jeotgalibaca</taxon>
    </lineage>
</organism>
<evidence type="ECO:0000256" key="5">
    <source>
        <dbReference type="PIRNR" id="PIRNR005426"/>
    </source>
</evidence>
<keyword evidence="2 5" id="KW-0285">Flavoprotein</keyword>
<evidence type="ECO:0000256" key="2">
    <source>
        <dbReference type="ARBA" id="ARBA00022630"/>
    </source>
</evidence>
<dbReference type="RefSeq" id="WP_126109238.1">
    <property type="nucleotide sequence ID" value="NZ_CP034465.1"/>
</dbReference>
<feature type="domain" description="Nitroreductase" evidence="6">
    <location>
        <begin position="8"/>
        <end position="165"/>
    </location>
</feature>
<evidence type="ECO:0000256" key="4">
    <source>
        <dbReference type="ARBA" id="ARBA00023002"/>
    </source>
</evidence>
<dbReference type="Gene3D" id="3.40.109.10">
    <property type="entry name" value="NADH Oxidase"/>
    <property type="match status" value="1"/>
</dbReference>
<dbReference type="InterPro" id="IPR000415">
    <property type="entry name" value="Nitroreductase-like"/>
</dbReference>
<dbReference type="CDD" id="cd02146">
    <property type="entry name" value="NfsA-like"/>
    <property type="match status" value="1"/>
</dbReference>
<dbReference type="EC" id="1.5.1.38" evidence="7"/>
<dbReference type="KEGG" id="jeh:EJN90_05280"/>
<comment type="similarity">
    <text evidence="1 5">Belongs to the flavin oxidoreductase frp family.</text>
</comment>
<keyword evidence="8" id="KW-1185">Reference proteome</keyword>
<evidence type="ECO:0000313" key="7">
    <source>
        <dbReference type="EMBL" id="AZP04127.1"/>
    </source>
</evidence>
<dbReference type="Proteomes" id="UP000273326">
    <property type="component" value="Chromosome"/>
</dbReference>
<keyword evidence="3 5" id="KW-0288">FMN</keyword>
<dbReference type="InterPro" id="IPR016446">
    <property type="entry name" value="Flavin_OxRdtase_Frp"/>
</dbReference>
<gene>
    <name evidence="7" type="ORF">EJN90_05280</name>
</gene>
<evidence type="ECO:0000259" key="6">
    <source>
        <dbReference type="Pfam" id="PF00881"/>
    </source>
</evidence>
<evidence type="ECO:0000313" key="8">
    <source>
        <dbReference type="Proteomes" id="UP000273326"/>
    </source>
</evidence>
<dbReference type="OrthoDB" id="9775805at2"/>
<sequence length="249" mass="28214">MNKTIETILNHRSVREFEQRSLTKEQIDILVSSAQAASTSSYVQAYSIIGVTDDEKKAELAKLAINSNTVINSGHFFVFCGDLHRHEIIGEMEEKEVTTAIESTEMFMVALIDAALAAQNTAIAAESMGLGICYIGGIRNDLEKVSQLLETPSHCIPLFGLAIGYPSVINDRKPRLPKEHIYHENRYESDKTIYKKQLEEYNATTTEYYHERTNGERQDSWTEQIGKALENPKRMYMQDFVKAQGLNKK</sequence>
<dbReference type="GO" id="GO:0052873">
    <property type="term" value="F:FMN reductase (NADPH) activity"/>
    <property type="evidence" value="ECO:0007669"/>
    <property type="project" value="UniProtKB-EC"/>
</dbReference>
<evidence type="ECO:0000256" key="3">
    <source>
        <dbReference type="ARBA" id="ARBA00022643"/>
    </source>
</evidence>
<dbReference type="PIRSF" id="PIRSF005426">
    <property type="entry name" value="Frp"/>
    <property type="match status" value="1"/>
</dbReference>
<evidence type="ECO:0000256" key="1">
    <source>
        <dbReference type="ARBA" id="ARBA00008366"/>
    </source>
</evidence>
<keyword evidence="5" id="KW-0521">NADP</keyword>
<dbReference type="PANTHER" id="PTHR43425">
    <property type="entry name" value="OXYGEN-INSENSITIVE NADPH NITROREDUCTASE"/>
    <property type="match status" value="1"/>
</dbReference>
<dbReference type="Pfam" id="PF00881">
    <property type="entry name" value="Nitroreductase"/>
    <property type="match status" value="1"/>
</dbReference>
<dbReference type="InterPro" id="IPR029479">
    <property type="entry name" value="Nitroreductase"/>
</dbReference>
<dbReference type="SUPFAM" id="SSF55469">
    <property type="entry name" value="FMN-dependent nitroreductase-like"/>
    <property type="match status" value="1"/>
</dbReference>
<proteinExistence type="inferred from homology"/>
<accession>A0A3Q9BM74</accession>
<protein>
    <submittedName>
        <fullName evidence="7">Oxygen-insensitive NADPH nitroreductase</fullName>
        <ecNumber evidence="7">1.5.1.38</ecNumber>
    </submittedName>
</protein>
<dbReference type="NCBIfam" id="NF008033">
    <property type="entry name" value="PRK10765.1"/>
    <property type="match status" value="1"/>
</dbReference>
<name>A0A3Q9BM74_9LACT</name>
<reference evidence="8" key="1">
    <citation type="submission" date="2018-12" db="EMBL/GenBank/DDBJ databases">
        <title>Complete genome sequencing of Jeotgalibaca sp. H21T32.</title>
        <authorList>
            <person name="Bae J.-W."/>
            <person name="Lee S.-Y."/>
        </authorList>
    </citation>
    <scope>NUCLEOTIDE SEQUENCE [LARGE SCALE GENOMIC DNA]</scope>
    <source>
        <strain evidence="8">H21T32</strain>
    </source>
</reference>
<dbReference type="EMBL" id="CP034465">
    <property type="protein sequence ID" value="AZP04127.1"/>
    <property type="molecule type" value="Genomic_DNA"/>
</dbReference>